<dbReference type="RefSeq" id="WP_170156314.1">
    <property type="nucleotide sequence ID" value="NZ_PVTF01000026.1"/>
</dbReference>
<gene>
    <name evidence="3" type="ORF">CLV43_12650</name>
</gene>
<feature type="region of interest" description="Disordered" evidence="1">
    <location>
        <begin position="1"/>
        <end position="22"/>
    </location>
</feature>
<sequence>MTADAGRPARASVRRQEWSAVAPPDHQRIREIWEEAFPPNERSEHDTVSRRDSTWLWTAHLPDEGLVGFATALHLPTARVAYLEYLAVAPEVRGSGAGAALLAAIVDDLDSEPSVQGVALEVEDPARTPGNDPMLTRRIGFYERWGARPASLLTDYSMPDLAVPGARVPMIVLWRGVRDNPELDADQVERLLTDLFRGYYAHAAVEGHLEEMVGRISRDGPRTTR</sequence>
<dbReference type="AlphaFoldDB" id="A0A2T0S6Y1"/>
<accession>A0A2T0S6Y1</accession>
<keyword evidence="3" id="KW-0808">Transferase</keyword>
<dbReference type="PROSITE" id="PS51186">
    <property type="entry name" value="GNAT"/>
    <property type="match status" value="1"/>
</dbReference>
<feature type="domain" description="N-acetyltransferase" evidence="2">
    <location>
        <begin position="16"/>
        <end position="175"/>
    </location>
</feature>
<evidence type="ECO:0000313" key="3">
    <source>
        <dbReference type="EMBL" id="PRY29174.1"/>
    </source>
</evidence>
<dbReference type="Proteomes" id="UP000239494">
    <property type="component" value="Unassembled WGS sequence"/>
</dbReference>
<evidence type="ECO:0000256" key="1">
    <source>
        <dbReference type="SAM" id="MobiDB-lite"/>
    </source>
</evidence>
<reference evidence="3 4" key="1">
    <citation type="submission" date="2018-03" db="EMBL/GenBank/DDBJ databases">
        <title>Genomic Encyclopedia of Archaeal and Bacterial Type Strains, Phase II (KMG-II): from individual species to whole genera.</title>
        <authorList>
            <person name="Goeker M."/>
        </authorList>
    </citation>
    <scope>NUCLEOTIDE SEQUENCE [LARGE SCALE GENOMIC DNA]</scope>
    <source>
        <strain evidence="3 4">DSM 44720</strain>
    </source>
</reference>
<dbReference type="EMBL" id="PVTF01000026">
    <property type="protein sequence ID" value="PRY29174.1"/>
    <property type="molecule type" value="Genomic_DNA"/>
</dbReference>
<evidence type="ECO:0000259" key="2">
    <source>
        <dbReference type="PROSITE" id="PS51186"/>
    </source>
</evidence>
<dbReference type="Pfam" id="PF00583">
    <property type="entry name" value="Acetyltransf_1"/>
    <property type="match status" value="1"/>
</dbReference>
<dbReference type="SUPFAM" id="SSF55729">
    <property type="entry name" value="Acyl-CoA N-acyltransferases (Nat)"/>
    <property type="match status" value="1"/>
</dbReference>
<proteinExistence type="predicted"/>
<protein>
    <submittedName>
        <fullName evidence="3">Acetyltransferase (GNAT) family protein</fullName>
    </submittedName>
</protein>
<keyword evidence="4" id="KW-1185">Reference proteome</keyword>
<dbReference type="GO" id="GO:0016747">
    <property type="term" value="F:acyltransferase activity, transferring groups other than amino-acyl groups"/>
    <property type="evidence" value="ECO:0007669"/>
    <property type="project" value="InterPro"/>
</dbReference>
<organism evidence="3 4">
    <name type="scientific">Umezawaea tangerina</name>
    <dbReference type="NCBI Taxonomy" id="84725"/>
    <lineage>
        <taxon>Bacteria</taxon>
        <taxon>Bacillati</taxon>
        <taxon>Actinomycetota</taxon>
        <taxon>Actinomycetes</taxon>
        <taxon>Pseudonocardiales</taxon>
        <taxon>Pseudonocardiaceae</taxon>
        <taxon>Umezawaea</taxon>
    </lineage>
</organism>
<comment type="caution">
    <text evidence="3">The sequence shown here is derived from an EMBL/GenBank/DDBJ whole genome shotgun (WGS) entry which is preliminary data.</text>
</comment>
<dbReference type="InterPro" id="IPR016181">
    <property type="entry name" value="Acyl_CoA_acyltransferase"/>
</dbReference>
<name>A0A2T0S6Y1_9PSEU</name>
<evidence type="ECO:0000313" key="4">
    <source>
        <dbReference type="Proteomes" id="UP000239494"/>
    </source>
</evidence>
<dbReference type="InterPro" id="IPR000182">
    <property type="entry name" value="GNAT_dom"/>
</dbReference>
<dbReference type="Gene3D" id="3.40.630.30">
    <property type="match status" value="1"/>
</dbReference>